<feature type="non-terminal residue" evidence="2">
    <location>
        <position position="81"/>
    </location>
</feature>
<organism evidence="2 3">
    <name type="scientific">Pristionchus mayeri</name>
    <dbReference type="NCBI Taxonomy" id="1317129"/>
    <lineage>
        <taxon>Eukaryota</taxon>
        <taxon>Metazoa</taxon>
        <taxon>Ecdysozoa</taxon>
        <taxon>Nematoda</taxon>
        <taxon>Chromadorea</taxon>
        <taxon>Rhabditida</taxon>
        <taxon>Rhabditina</taxon>
        <taxon>Diplogasteromorpha</taxon>
        <taxon>Diplogasteroidea</taxon>
        <taxon>Neodiplogasteridae</taxon>
        <taxon>Pristionchus</taxon>
    </lineage>
</organism>
<gene>
    <name evidence="2" type="ORF">PMAYCL1PPCAC_26462</name>
</gene>
<reference evidence="3" key="1">
    <citation type="submission" date="2022-10" db="EMBL/GenBank/DDBJ databases">
        <title>Genome assembly of Pristionchus species.</title>
        <authorList>
            <person name="Yoshida K."/>
            <person name="Sommer R.J."/>
        </authorList>
    </citation>
    <scope>NUCLEOTIDE SEQUENCE [LARGE SCALE GENOMIC DNA]</scope>
    <source>
        <strain evidence="3">RS5460</strain>
    </source>
</reference>
<keyword evidence="3" id="KW-1185">Reference proteome</keyword>
<proteinExistence type="predicted"/>
<dbReference type="EMBL" id="BTRK01000005">
    <property type="protein sequence ID" value="GMR56267.1"/>
    <property type="molecule type" value="Genomic_DNA"/>
</dbReference>
<evidence type="ECO:0000313" key="3">
    <source>
        <dbReference type="Proteomes" id="UP001328107"/>
    </source>
</evidence>
<evidence type="ECO:0000256" key="1">
    <source>
        <dbReference type="SAM" id="MobiDB-lite"/>
    </source>
</evidence>
<evidence type="ECO:0000313" key="2">
    <source>
        <dbReference type="EMBL" id="GMR56267.1"/>
    </source>
</evidence>
<name>A0AAN5D557_9BILA</name>
<comment type="caution">
    <text evidence="2">The sequence shown here is derived from an EMBL/GenBank/DDBJ whole genome shotgun (WGS) entry which is preliminary data.</text>
</comment>
<protein>
    <submittedName>
        <fullName evidence="2">Uncharacterized protein</fullName>
    </submittedName>
</protein>
<sequence>MEDGDVRGNCQVCQSRLCSDQFDLSKSYGTEHRGKSEEEVRTDCDRDRSAQARSEYRIRHGSRQERETYDHPEGENHRDQG</sequence>
<accession>A0AAN5D557</accession>
<feature type="region of interest" description="Disordered" evidence="1">
    <location>
        <begin position="24"/>
        <end position="81"/>
    </location>
</feature>
<dbReference type="AlphaFoldDB" id="A0AAN5D557"/>
<feature type="compositionally biased region" description="Basic and acidic residues" evidence="1">
    <location>
        <begin position="29"/>
        <end position="81"/>
    </location>
</feature>
<dbReference type="Proteomes" id="UP001328107">
    <property type="component" value="Unassembled WGS sequence"/>
</dbReference>